<gene>
    <name evidence="1" type="ORF">AX777_20640</name>
</gene>
<dbReference type="Proteomes" id="UP000077262">
    <property type="component" value="Unassembled WGS sequence"/>
</dbReference>
<name>A0A177JTX1_SPHYA</name>
<protein>
    <recommendedName>
        <fullName evidence="3">STAS/SEC14 domain-containing protein</fullName>
    </recommendedName>
</protein>
<reference evidence="1 2" key="1">
    <citation type="submission" date="2016-02" db="EMBL/GenBank/DDBJ databases">
        <authorList>
            <person name="Wen L."/>
            <person name="He K."/>
            <person name="Yang H."/>
        </authorList>
    </citation>
    <scope>NUCLEOTIDE SEQUENCE [LARGE SCALE GENOMIC DNA]</scope>
    <source>
        <strain evidence="1 2">CD09_2</strain>
    </source>
</reference>
<dbReference type="EMBL" id="LSTR01000028">
    <property type="protein sequence ID" value="OAH44679.1"/>
    <property type="molecule type" value="Genomic_DNA"/>
</dbReference>
<dbReference type="AlphaFoldDB" id="A0A177JTX1"/>
<evidence type="ECO:0000313" key="2">
    <source>
        <dbReference type="Proteomes" id="UP000077262"/>
    </source>
</evidence>
<dbReference type="OrthoDB" id="7576499at2"/>
<sequence>MRIEQPAYSILVDPERKYVELSLRGSWNAEVTTEFNRQFLEALLTLPANGCPFGEQVALIDLTEFAVQPRDILPLLGELANDPAVAPRRAATVVGSMLLQFQARRVAPNHRLFSDRPSAVKWLHQ</sequence>
<proteinExistence type="predicted"/>
<evidence type="ECO:0000313" key="1">
    <source>
        <dbReference type="EMBL" id="OAH44679.1"/>
    </source>
</evidence>
<organism evidence="1 2">
    <name type="scientific">Sphingobium yanoikuyae</name>
    <name type="common">Sphingomonas yanoikuyae</name>
    <dbReference type="NCBI Taxonomy" id="13690"/>
    <lineage>
        <taxon>Bacteria</taxon>
        <taxon>Pseudomonadati</taxon>
        <taxon>Pseudomonadota</taxon>
        <taxon>Alphaproteobacteria</taxon>
        <taxon>Sphingomonadales</taxon>
        <taxon>Sphingomonadaceae</taxon>
        <taxon>Sphingobium</taxon>
    </lineage>
</organism>
<comment type="caution">
    <text evidence="1">The sequence shown here is derived from an EMBL/GenBank/DDBJ whole genome shotgun (WGS) entry which is preliminary data.</text>
</comment>
<dbReference type="RefSeq" id="WP_063976379.1">
    <property type="nucleotide sequence ID" value="NZ_LSTR01000028.1"/>
</dbReference>
<evidence type="ECO:0008006" key="3">
    <source>
        <dbReference type="Google" id="ProtNLM"/>
    </source>
</evidence>
<accession>A0A177JTX1</accession>